<feature type="non-terminal residue" evidence="2">
    <location>
        <position position="1"/>
    </location>
</feature>
<feature type="domain" description="FBD" evidence="1">
    <location>
        <begin position="3"/>
        <end position="75"/>
    </location>
</feature>
<proteinExistence type="predicted"/>
<dbReference type="AlphaFoldDB" id="A0A022RL47"/>
<dbReference type="SMART" id="SM00579">
    <property type="entry name" value="FBD"/>
    <property type="match status" value="1"/>
</dbReference>
<organism evidence="2 3">
    <name type="scientific">Erythranthe guttata</name>
    <name type="common">Yellow monkey flower</name>
    <name type="synonym">Mimulus guttatus</name>
    <dbReference type="NCBI Taxonomy" id="4155"/>
    <lineage>
        <taxon>Eukaryota</taxon>
        <taxon>Viridiplantae</taxon>
        <taxon>Streptophyta</taxon>
        <taxon>Embryophyta</taxon>
        <taxon>Tracheophyta</taxon>
        <taxon>Spermatophyta</taxon>
        <taxon>Magnoliopsida</taxon>
        <taxon>eudicotyledons</taxon>
        <taxon>Gunneridae</taxon>
        <taxon>Pentapetalae</taxon>
        <taxon>asterids</taxon>
        <taxon>lamiids</taxon>
        <taxon>Lamiales</taxon>
        <taxon>Phrymaceae</taxon>
        <taxon>Erythranthe</taxon>
    </lineage>
</organism>
<dbReference type="InterPro" id="IPR006566">
    <property type="entry name" value="FBD"/>
</dbReference>
<sequence>VPTCLISHLKTIKLVHFVGSEHKFRIVKYLLRNALVLEKMEIVHSFLLNPEQKNSMLQEISLFQRGSKACEVAFV</sequence>
<dbReference type="Proteomes" id="UP000030748">
    <property type="component" value="Unassembled WGS sequence"/>
</dbReference>
<reference evidence="2 3" key="1">
    <citation type="journal article" date="2013" name="Proc. Natl. Acad. Sci. U.S.A.">
        <title>Fine-scale variation in meiotic recombination in Mimulus inferred from population shotgun sequencing.</title>
        <authorList>
            <person name="Hellsten U."/>
            <person name="Wright K.M."/>
            <person name="Jenkins J."/>
            <person name="Shu S."/>
            <person name="Yuan Y."/>
            <person name="Wessler S.R."/>
            <person name="Schmutz J."/>
            <person name="Willis J.H."/>
            <person name="Rokhsar D.S."/>
        </authorList>
    </citation>
    <scope>NUCLEOTIDE SEQUENCE [LARGE SCALE GENOMIC DNA]</scope>
    <source>
        <strain evidence="3">cv. DUN x IM62</strain>
    </source>
</reference>
<protein>
    <recommendedName>
        <fullName evidence="1">FBD domain-containing protein</fullName>
    </recommendedName>
</protein>
<dbReference type="Pfam" id="PF08387">
    <property type="entry name" value="FBD"/>
    <property type="match status" value="1"/>
</dbReference>
<evidence type="ECO:0000259" key="1">
    <source>
        <dbReference type="SMART" id="SM00579"/>
    </source>
</evidence>
<evidence type="ECO:0000313" key="2">
    <source>
        <dbReference type="EMBL" id="EYU41157.1"/>
    </source>
</evidence>
<gene>
    <name evidence="2" type="ORF">MIMGU_mgv1a024316mg</name>
</gene>
<evidence type="ECO:0000313" key="3">
    <source>
        <dbReference type="Proteomes" id="UP000030748"/>
    </source>
</evidence>
<dbReference type="EMBL" id="KI630359">
    <property type="protein sequence ID" value="EYU41157.1"/>
    <property type="molecule type" value="Genomic_DNA"/>
</dbReference>
<accession>A0A022RL47</accession>
<keyword evidence="3" id="KW-1185">Reference proteome</keyword>
<name>A0A022RL47_ERYGU</name>